<comment type="similarity">
    <text evidence="1">Belongs to the glycosyltransferase 2 family. WaaE/KdtX subfamily.</text>
</comment>
<dbReference type="STRING" id="1312852.EG19_04265"/>
<accession>A0A062XVY8</accession>
<dbReference type="RefSeq" id="WP_038046414.1">
    <property type="nucleotide sequence ID" value="NZ_JMFG01000002.1"/>
</dbReference>
<reference evidence="4 5" key="1">
    <citation type="submission" date="2014-04" db="EMBL/GenBank/DDBJ databases">
        <title>The Genome Sequence of Thermoanaerobaculum aquaticum MP-01, The First Cultivated Group 23 Acidobacterium.</title>
        <authorList>
            <person name="Stamps B.W."/>
            <person name="Losey N.A."/>
            <person name="Lawson P.A."/>
            <person name="Stevenson B.S."/>
        </authorList>
    </citation>
    <scope>NUCLEOTIDE SEQUENCE [LARGE SCALE GENOMIC DNA]</scope>
    <source>
        <strain evidence="4 5">MP-01</strain>
    </source>
</reference>
<keyword evidence="2" id="KW-0812">Transmembrane</keyword>
<dbReference type="EMBL" id="JMFG01000002">
    <property type="protein sequence ID" value="KDA55018.1"/>
    <property type="molecule type" value="Genomic_DNA"/>
</dbReference>
<dbReference type="InterPro" id="IPR029044">
    <property type="entry name" value="Nucleotide-diphossugar_trans"/>
</dbReference>
<evidence type="ECO:0000256" key="2">
    <source>
        <dbReference type="SAM" id="Phobius"/>
    </source>
</evidence>
<dbReference type="OrthoDB" id="9815923at2"/>
<feature type="domain" description="Glycosyltransferase 2-like" evidence="3">
    <location>
        <begin position="5"/>
        <end position="113"/>
    </location>
</feature>
<evidence type="ECO:0000256" key="1">
    <source>
        <dbReference type="ARBA" id="ARBA00038494"/>
    </source>
</evidence>
<evidence type="ECO:0000259" key="3">
    <source>
        <dbReference type="Pfam" id="PF00535"/>
    </source>
</evidence>
<keyword evidence="2" id="KW-0472">Membrane</keyword>
<dbReference type="CDD" id="cd02511">
    <property type="entry name" value="Beta4Glucosyltransferase"/>
    <property type="match status" value="1"/>
</dbReference>
<dbReference type="PANTHER" id="PTHR43630">
    <property type="entry name" value="POLY-BETA-1,6-N-ACETYL-D-GLUCOSAMINE SYNTHASE"/>
    <property type="match status" value="1"/>
</dbReference>
<sequence>MPELSVLVTAKNEEEMLPGALASVAGWAGEVVVVVDAASSDRTEELARQAGARVFRHGFVSSAQQINVGLELCCKPWVLVLDADERVSPQLAAALSRELAQPRAEAYAVRRVNWALGKPVRFGDWGWDWVVRVVRREARFAERAVHGVPEVRRVGKLPGHLEHLTFRSFPQYLPKVVDYALRGARQALADGKRCGLVTAVARAEWRFVRSYLLRLGFLDGRVGLMLAVLAAYGTFLKWAAVASGMDGSSGRFVK</sequence>
<proteinExistence type="inferred from homology"/>
<organism evidence="4 5">
    <name type="scientific">Thermoanaerobaculum aquaticum</name>
    <dbReference type="NCBI Taxonomy" id="1312852"/>
    <lineage>
        <taxon>Bacteria</taxon>
        <taxon>Pseudomonadati</taxon>
        <taxon>Acidobacteriota</taxon>
        <taxon>Thermoanaerobaculia</taxon>
        <taxon>Thermoanaerobaculales</taxon>
        <taxon>Thermoanaerobaculaceae</taxon>
        <taxon>Thermoanaerobaculum</taxon>
    </lineage>
</organism>
<feature type="transmembrane region" description="Helical" evidence="2">
    <location>
        <begin position="211"/>
        <end position="235"/>
    </location>
</feature>
<protein>
    <recommendedName>
        <fullName evidence="3">Glycosyltransferase 2-like domain-containing protein</fullName>
    </recommendedName>
</protein>
<dbReference type="AlphaFoldDB" id="A0A062XVY8"/>
<gene>
    <name evidence="4" type="ORF">EG19_04265</name>
</gene>
<dbReference type="Pfam" id="PF00535">
    <property type="entry name" value="Glycos_transf_2"/>
    <property type="match status" value="1"/>
</dbReference>
<dbReference type="Gene3D" id="3.90.550.10">
    <property type="entry name" value="Spore Coat Polysaccharide Biosynthesis Protein SpsA, Chain A"/>
    <property type="match status" value="1"/>
</dbReference>
<dbReference type="Proteomes" id="UP000027284">
    <property type="component" value="Unassembled WGS sequence"/>
</dbReference>
<dbReference type="SUPFAM" id="SSF53448">
    <property type="entry name" value="Nucleotide-diphospho-sugar transferases"/>
    <property type="match status" value="1"/>
</dbReference>
<name>A0A062XVY8_9BACT</name>
<evidence type="ECO:0000313" key="5">
    <source>
        <dbReference type="Proteomes" id="UP000027284"/>
    </source>
</evidence>
<keyword evidence="2" id="KW-1133">Transmembrane helix</keyword>
<dbReference type="InterPro" id="IPR001173">
    <property type="entry name" value="Glyco_trans_2-like"/>
</dbReference>
<comment type="caution">
    <text evidence="4">The sequence shown here is derived from an EMBL/GenBank/DDBJ whole genome shotgun (WGS) entry which is preliminary data.</text>
</comment>
<evidence type="ECO:0000313" key="4">
    <source>
        <dbReference type="EMBL" id="KDA55018.1"/>
    </source>
</evidence>
<dbReference type="PANTHER" id="PTHR43630:SF2">
    <property type="entry name" value="GLYCOSYLTRANSFERASE"/>
    <property type="match status" value="1"/>
</dbReference>
<keyword evidence="5" id="KW-1185">Reference proteome</keyword>